<dbReference type="AlphaFoldDB" id="A0A105V4P7"/>
<reference evidence="1 2" key="1">
    <citation type="submission" date="2015-11" db="EMBL/GenBank/DDBJ databases">
        <title>Expanding the genomic diversity of Burkholderia species for the development of highly accurate diagnostics.</title>
        <authorList>
            <person name="Sahl J."/>
            <person name="Keim P."/>
            <person name="Wagner D."/>
        </authorList>
    </citation>
    <scope>NUCLEOTIDE SEQUENCE [LARGE SCALE GENOMIC DNA]</scope>
    <source>
        <strain evidence="1 2">MSMB1301WGS</strain>
    </source>
</reference>
<comment type="caution">
    <text evidence="1">The sequence shown here is derived from an EMBL/GenBank/DDBJ whole genome shotgun (WGS) entry which is preliminary data.</text>
</comment>
<proteinExistence type="predicted"/>
<protein>
    <submittedName>
        <fullName evidence="1">Uncharacterized protein</fullName>
    </submittedName>
</protein>
<dbReference type="EMBL" id="LPEQ01000113">
    <property type="protein sequence ID" value="KVV40794.1"/>
    <property type="molecule type" value="Genomic_DNA"/>
</dbReference>
<name>A0A105V4P7_9BURK</name>
<evidence type="ECO:0000313" key="1">
    <source>
        <dbReference type="EMBL" id="KVV40794.1"/>
    </source>
</evidence>
<sequence>MKMTPILERITEQGNSIRILATDAAPMDFFVRINGNIRPIRDAIYQLNRTREYERRVAVVGPCLRA</sequence>
<keyword evidence="2" id="KW-1185">Reference proteome</keyword>
<dbReference type="Proteomes" id="UP000062317">
    <property type="component" value="Unassembled WGS sequence"/>
</dbReference>
<accession>A0A105V4P7</accession>
<evidence type="ECO:0000313" key="2">
    <source>
        <dbReference type="Proteomes" id="UP000062317"/>
    </source>
</evidence>
<organism evidence="1 2">
    <name type="scientific">Burkholderia territorii</name>
    <dbReference type="NCBI Taxonomy" id="1503055"/>
    <lineage>
        <taxon>Bacteria</taxon>
        <taxon>Pseudomonadati</taxon>
        <taxon>Pseudomonadota</taxon>
        <taxon>Betaproteobacteria</taxon>
        <taxon>Burkholderiales</taxon>
        <taxon>Burkholderiaceae</taxon>
        <taxon>Burkholderia</taxon>
        <taxon>Burkholderia cepacia complex</taxon>
    </lineage>
</organism>
<gene>
    <name evidence="1" type="ORF">WT27_12745</name>
</gene>